<proteinExistence type="predicted"/>
<accession>A0A0V0GUB4</accession>
<evidence type="ECO:0000313" key="1">
    <source>
        <dbReference type="EMBL" id="JAP11287.1"/>
    </source>
</evidence>
<protein>
    <submittedName>
        <fullName evidence="1">Putative ovule protein</fullName>
    </submittedName>
</protein>
<dbReference type="AlphaFoldDB" id="A0A0V0GUB4"/>
<dbReference type="EMBL" id="GEDG01031594">
    <property type="protein sequence ID" value="JAP11287.1"/>
    <property type="molecule type" value="Transcribed_RNA"/>
</dbReference>
<reference evidence="1" key="1">
    <citation type="submission" date="2015-12" db="EMBL/GenBank/DDBJ databases">
        <title>Gene expression during late stages of embryo sac development: a critical building block for successful pollen-pistil interactions.</title>
        <authorList>
            <person name="Liu Y."/>
            <person name="Joly V."/>
            <person name="Sabar M."/>
            <person name="Matton D.P."/>
        </authorList>
    </citation>
    <scope>NUCLEOTIDE SEQUENCE</scope>
</reference>
<name>A0A0V0GUB4_SOLCH</name>
<sequence>MIHEVADNIVNCIVYSRLDSSAVYDSNLLFTYVLLSIIKEERNGKSSVRLQTKPTMIGCIP</sequence>
<organism evidence="1">
    <name type="scientific">Solanum chacoense</name>
    <name type="common">Chaco potato</name>
    <dbReference type="NCBI Taxonomy" id="4108"/>
    <lineage>
        <taxon>Eukaryota</taxon>
        <taxon>Viridiplantae</taxon>
        <taxon>Streptophyta</taxon>
        <taxon>Embryophyta</taxon>
        <taxon>Tracheophyta</taxon>
        <taxon>Spermatophyta</taxon>
        <taxon>Magnoliopsida</taxon>
        <taxon>eudicotyledons</taxon>
        <taxon>Gunneridae</taxon>
        <taxon>Pentapetalae</taxon>
        <taxon>asterids</taxon>
        <taxon>lamiids</taxon>
        <taxon>Solanales</taxon>
        <taxon>Solanaceae</taxon>
        <taxon>Solanoideae</taxon>
        <taxon>Solaneae</taxon>
        <taxon>Solanum</taxon>
    </lineage>
</organism>